<evidence type="ECO:0000256" key="3">
    <source>
        <dbReference type="SAM" id="MobiDB-lite"/>
    </source>
</evidence>
<feature type="compositionally biased region" description="Polar residues" evidence="3">
    <location>
        <begin position="226"/>
        <end position="238"/>
    </location>
</feature>
<protein>
    <recommendedName>
        <fullName evidence="6">SPT2 chromatin protein</fullName>
    </recommendedName>
</protein>
<dbReference type="GO" id="GO:0005730">
    <property type="term" value="C:nucleolus"/>
    <property type="evidence" value="ECO:0007669"/>
    <property type="project" value="TreeGrafter"/>
</dbReference>
<organism evidence="4 5">
    <name type="scientific">Bifiguratus adelaidae</name>
    <dbReference type="NCBI Taxonomy" id="1938954"/>
    <lineage>
        <taxon>Eukaryota</taxon>
        <taxon>Fungi</taxon>
        <taxon>Fungi incertae sedis</taxon>
        <taxon>Mucoromycota</taxon>
        <taxon>Mucoromycotina</taxon>
        <taxon>Endogonomycetes</taxon>
        <taxon>Endogonales</taxon>
        <taxon>Endogonales incertae sedis</taxon>
        <taxon>Bifiguratus</taxon>
    </lineage>
</organism>
<proteinExistence type="inferred from homology"/>
<feature type="compositionally biased region" description="Basic and acidic residues" evidence="3">
    <location>
        <begin position="307"/>
        <end position="318"/>
    </location>
</feature>
<gene>
    <name evidence="4" type="ORF">BZG36_00590</name>
</gene>
<feature type="compositionally biased region" description="Basic and acidic residues" evidence="3">
    <location>
        <begin position="461"/>
        <end position="491"/>
    </location>
</feature>
<feature type="compositionally biased region" description="Acidic residues" evidence="3">
    <location>
        <begin position="405"/>
        <end position="427"/>
    </location>
</feature>
<keyword evidence="2" id="KW-0175">Coiled coil</keyword>
<dbReference type="GO" id="GO:0003677">
    <property type="term" value="F:DNA binding"/>
    <property type="evidence" value="ECO:0007669"/>
    <property type="project" value="TreeGrafter"/>
</dbReference>
<feature type="region of interest" description="Disordered" evidence="3">
    <location>
        <begin position="30"/>
        <end position="238"/>
    </location>
</feature>
<feature type="compositionally biased region" description="Basic residues" evidence="3">
    <location>
        <begin position="492"/>
        <end position="504"/>
    </location>
</feature>
<dbReference type="PANTHER" id="PTHR22691">
    <property type="entry name" value="YEAST SPT2-RELATED"/>
    <property type="match status" value="1"/>
</dbReference>
<keyword evidence="5" id="KW-1185">Reference proteome</keyword>
<evidence type="ECO:0000256" key="1">
    <source>
        <dbReference type="ARBA" id="ARBA00006461"/>
    </source>
</evidence>
<evidence type="ECO:0000313" key="4">
    <source>
        <dbReference type="EMBL" id="OZJ06442.1"/>
    </source>
</evidence>
<feature type="compositionally biased region" description="Basic and acidic residues" evidence="3">
    <location>
        <begin position="30"/>
        <end position="45"/>
    </location>
</feature>
<feature type="region of interest" description="Disordered" evidence="3">
    <location>
        <begin position="446"/>
        <end position="504"/>
    </location>
</feature>
<accession>A0A261Y747</accession>
<feature type="compositionally biased region" description="Basic and acidic residues" evidence="3">
    <location>
        <begin position="65"/>
        <end position="83"/>
    </location>
</feature>
<reference evidence="4 5" key="1">
    <citation type="journal article" date="2017" name="Mycologia">
        <title>Bifiguratus adelaidae, gen. et sp. nov., a new member of Mucoromycotina in endophytic and soil-dwelling habitats.</title>
        <authorList>
            <person name="Torres-Cruz T.J."/>
            <person name="Billingsley Tobias T.L."/>
            <person name="Almatruk M."/>
            <person name="Hesse C."/>
            <person name="Kuske C.R."/>
            <person name="Desiro A."/>
            <person name="Benucci G.M."/>
            <person name="Bonito G."/>
            <person name="Stajich J.E."/>
            <person name="Dunlap C."/>
            <person name="Arnold A.E."/>
            <person name="Porras-Alfaro A."/>
        </authorList>
    </citation>
    <scope>NUCLEOTIDE SEQUENCE [LARGE SCALE GENOMIC DNA]</scope>
    <source>
        <strain evidence="4 5">AZ0501</strain>
    </source>
</reference>
<feature type="compositionally biased region" description="Basic and acidic residues" evidence="3">
    <location>
        <begin position="372"/>
        <end position="404"/>
    </location>
</feature>
<dbReference type="AlphaFoldDB" id="A0A261Y747"/>
<comment type="similarity">
    <text evidence="1">Belongs to the SPT2 family.</text>
</comment>
<evidence type="ECO:0000256" key="2">
    <source>
        <dbReference type="ARBA" id="ARBA00023054"/>
    </source>
</evidence>
<feature type="region of interest" description="Disordered" evidence="3">
    <location>
        <begin position="274"/>
        <end position="429"/>
    </location>
</feature>
<comment type="caution">
    <text evidence="4">The sequence shown here is derived from an EMBL/GenBank/DDBJ whole genome shotgun (WGS) entry which is preliminary data.</text>
</comment>
<dbReference type="Pfam" id="PF08243">
    <property type="entry name" value="SPT2"/>
    <property type="match status" value="1"/>
</dbReference>
<dbReference type="Proteomes" id="UP000242875">
    <property type="component" value="Unassembled WGS sequence"/>
</dbReference>
<name>A0A261Y747_9FUNG</name>
<evidence type="ECO:0008006" key="6">
    <source>
        <dbReference type="Google" id="ProtNLM"/>
    </source>
</evidence>
<dbReference type="EMBL" id="MVBO01000003">
    <property type="protein sequence ID" value="OZJ06442.1"/>
    <property type="molecule type" value="Genomic_DNA"/>
</dbReference>
<dbReference type="SMART" id="SM00784">
    <property type="entry name" value="SPT2"/>
    <property type="match status" value="1"/>
</dbReference>
<sequence length="504" mass="57350">MQFDDILALATKHSTEADFNYARQQRELKEAKERKEAEALIEQRRQRMLAATQAPPAQRSSTITKTKDAKTDDKSGERKDGKQHQKGFSRMATGGNEPKKATKHKLKASDLSFEALMARASTSDTEMVKPKPRPQVQEPLKSEIADTKRNDIGESRKAPHTLVKGDLESYRRSASPSNYMTDRIAPRHRLNDAGSITSKSTSKSPSPIVKQARSNLVKTKPPPSPYTQSGRKSIDESTLSLRERLKLKAFAPPEKLNVTKRDRRSVEEIQEELAAKKRQRLAETSGMVSLGPTEEPVTERPPASKRQVGEKRVSEQKVRPKSAQKSTLSASVPEHPESRLSAQKRQDEAPISRPRPFEGRQPSNAAGLSAAERVRQSRLRDRERERARREGRAPRPIHAERGRYEEEEEDSDLADFIADDDEEEDLEGNYSSVISKMFGYNRNRYKDEAFSDDDMEADASQLRREEMRSARLAREEDKREEERERLEAERAKQRKLAKQKANKD</sequence>
<dbReference type="InterPro" id="IPR013256">
    <property type="entry name" value="Chromatin_SPT2"/>
</dbReference>
<dbReference type="PANTHER" id="PTHR22691:SF8">
    <property type="entry name" value="PROTEIN SPT2 HOMOLOG"/>
    <property type="match status" value="1"/>
</dbReference>
<evidence type="ECO:0000313" key="5">
    <source>
        <dbReference type="Proteomes" id="UP000242875"/>
    </source>
</evidence>
<dbReference type="GO" id="GO:0006360">
    <property type="term" value="P:transcription by RNA polymerase I"/>
    <property type="evidence" value="ECO:0007669"/>
    <property type="project" value="TreeGrafter"/>
</dbReference>
<feature type="compositionally biased region" description="Basic and acidic residues" evidence="3">
    <location>
        <begin position="334"/>
        <end position="358"/>
    </location>
</feature>
<feature type="compositionally biased region" description="Basic and acidic residues" evidence="3">
    <location>
        <begin position="140"/>
        <end position="171"/>
    </location>
</feature>
<dbReference type="GO" id="GO:0006334">
    <property type="term" value="P:nucleosome assembly"/>
    <property type="evidence" value="ECO:0007669"/>
    <property type="project" value="TreeGrafter"/>
</dbReference>
<dbReference type="OrthoDB" id="2442712at2759"/>
<feature type="compositionally biased region" description="Low complexity" evidence="3">
    <location>
        <begin position="195"/>
        <end position="208"/>
    </location>
</feature>
<dbReference type="GO" id="GO:0042393">
    <property type="term" value="F:histone binding"/>
    <property type="evidence" value="ECO:0007669"/>
    <property type="project" value="TreeGrafter"/>
</dbReference>